<evidence type="ECO:0000259" key="18">
    <source>
        <dbReference type="PROSITE" id="PS51194"/>
    </source>
</evidence>
<dbReference type="Proteomes" id="UP000075884">
    <property type="component" value="Unassembled WGS sequence"/>
</dbReference>
<keyword evidence="8 12" id="KW-0862">Zinc</keyword>
<dbReference type="FunFam" id="3.40.50.300:FF:001214">
    <property type="entry name" value="DExH-box ATP-dependent RNA helicase"/>
    <property type="match status" value="1"/>
</dbReference>
<feature type="domain" description="C3H1-type" evidence="16">
    <location>
        <begin position="246"/>
        <end position="273"/>
    </location>
</feature>
<dbReference type="PROSITE" id="PS50103">
    <property type="entry name" value="ZF_C3H1"/>
    <property type="match status" value="1"/>
</dbReference>
<dbReference type="Pfam" id="PF07717">
    <property type="entry name" value="OB_NTP_bind"/>
    <property type="match status" value="1"/>
</dbReference>
<evidence type="ECO:0000256" key="11">
    <source>
        <dbReference type="ARBA" id="ARBA00047984"/>
    </source>
</evidence>
<evidence type="ECO:0000259" key="16">
    <source>
        <dbReference type="PROSITE" id="PS50103"/>
    </source>
</evidence>
<evidence type="ECO:0000256" key="13">
    <source>
        <dbReference type="SAM" id="Coils"/>
    </source>
</evidence>
<dbReference type="Pfam" id="PF00270">
    <property type="entry name" value="DEAD"/>
    <property type="match status" value="1"/>
</dbReference>
<dbReference type="Pfam" id="PF04408">
    <property type="entry name" value="WHD_HA2"/>
    <property type="match status" value="1"/>
</dbReference>
<keyword evidence="3 12" id="KW-0479">Metal-binding</keyword>
<dbReference type="InterPro" id="IPR015940">
    <property type="entry name" value="UBA"/>
</dbReference>
<dbReference type="Pfam" id="PF26026">
    <property type="entry name" value="RNA_hel_CTD"/>
    <property type="match status" value="1"/>
</dbReference>
<comment type="catalytic activity">
    <reaction evidence="11">
        <text>ATP + H2O = ADP + phosphate + H(+)</text>
        <dbReference type="Rhea" id="RHEA:13065"/>
        <dbReference type="ChEBI" id="CHEBI:15377"/>
        <dbReference type="ChEBI" id="CHEBI:15378"/>
        <dbReference type="ChEBI" id="CHEBI:30616"/>
        <dbReference type="ChEBI" id="CHEBI:43474"/>
        <dbReference type="ChEBI" id="CHEBI:456216"/>
        <dbReference type="EC" id="3.6.4.13"/>
    </reaction>
</comment>
<dbReference type="FunFam" id="1.20.120.1080:FF:000002">
    <property type="entry name" value="Putative ATP-dependent RNA helicase DHX36"/>
    <property type="match status" value="1"/>
</dbReference>
<evidence type="ECO:0000313" key="19">
    <source>
        <dbReference type="EnsemblMetazoa" id="ADIR008955-PA"/>
    </source>
</evidence>
<feature type="coiled-coil region" evidence="13">
    <location>
        <begin position="220"/>
        <end position="250"/>
    </location>
</feature>
<feature type="domain" description="Helicase C-terminal" evidence="18">
    <location>
        <begin position="733"/>
        <end position="915"/>
    </location>
</feature>
<dbReference type="EnsemblMetazoa" id="ADIR008955-RA">
    <property type="protein sequence ID" value="ADIR008955-PA"/>
    <property type="gene ID" value="ADIR008955"/>
</dbReference>
<dbReference type="PROSITE" id="PS51192">
    <property type="entry name" value="HELICASE_ATP_BIND_1"/>
    <property type="match status" value="1"/>
</dbReference>
<dbReference type="InterPro" id="IPR016135">
    <property type="entry name" value="UBQ-conjugating_enzyme/RWD"/>
</dbReference>
<evidence type="ECO:0000259" key="15">
    <source>
        <dbReference type="PROSITE" id="PS50030"/>
    </source>
</evidence>
<dbReference type="PANTHER" id="PTHR18934">
    <property type="entry name" value="ATP-DEPENDENT RNA HELICASE"/>
    <property type="match status" value="1"/>
</dbReference>
<evidence type="ECO:0000256" key="9">
    <source>
        <dbReference type="ARBA" id="ARBA00022840"/>
    </source>
</evidence>
<dbReference type="GO" id="GO:0005524">
    <property type="term" value="F:ATP binding"/>
    <property type="evidence" value="ECO:0007669"/>
    <property type="project" value="UniProtKB-KW"/>
</dbReference>
<keyword evidence="5 12" id="KW-0863">Zinc-finger</keyword>
<dbReference type="Gene3D" id="4.10.1000.10">
    <property type="entry name" value="Zinc finger, CCCH-type"/>
    <property type="match status" value="1"/>
</dbReference>
<evidence type="ECO:0000256" key="10">
    <source>
        <dbReference type="ARBA" id="ARBA00023054"/>
    </source>
</evidence>
<dbReference type="Gene3D" id="3.40.50.300">
    <property type="entry name" value="P-loop containing nucleotide triphosphate hydrolases"/>
    <property type="match status" value="2"/>
</dbReference>
<dbReference type="InterPro" id="IPR027417">
    <property type="entry name" value="P-loop_NTPase"/>
</dbReference>
<dbReference type="Pfam" id="PF21010">
    <property type="entry name" value="HA2_C"/>
    <property type="match status" value="1"/>
</dbReference>
<keyword evidence="20" id="KW-1185">Reference proteome</keyword>
<dbReference type="GO" id="GO:0003723">
    <property type="term" value="F:RNA binding"/>
    <property type="evidence" value="ECO:0007669"/>
    <property type="project" value="TreeGrafter"/>
</dbReference>
<comment type="similarity">
    <text evidence="1">Belongs to the DEAD box helicase family. DEAH subfamily.</text>
</comment>
<protein>
    <recommendedName>
        <fullName evidence="2">RNA helicase</fullName>
        <ecNumber evidence="2">3.6.4.13</ecNumber>
    </recommendedName>
</protein>
<dbReference type="SMART" id="SM00487">
    <property type="entry name" value="DEXDc"/>
    <property type="match status" value="1"/>
</dbReference>
<feature type="region of interest" description="Disordered" evidence="14">
    <location>
        <begin position="389"/>
        <end position="414"/>
    </location>
</feature>
<reference evidence="19" key="2">
    <citation type="submission" date="2020-05" db="UniProtKB">
        <authorList>
            <consortium name="EnsemblMetazoa"/>
        </authorList>
    </citation>
    <scope>IDENTIFICATION</scope>
    <source>
        <strain evidence="19">WRAIR2</strain>
    </source>
</reference>
<evidence type="ECO:0000256" key="5">
    <source>
        <dbReference type="ARBA" id="ARBA00022771"/>
    </source>
</evidence>
<accession>A0A182NMS0</accession>
<evidence type="ECO:0000256" key="7">
    <source>
        <dbReference type="ARBA" id="ARBA00022806"/>
    </source>
</evidence>
<dbReference type="InterPro" id="IPR036855">
    <property type="entry name" value="Znf_CCCH_sf"/>
</dbReference>
<keyword evidence="10 13" id="KW-0175">Coiled coil</keyword>
<dbReference type="InterPro" id="IPR011709">
    <property type="entry name" value="DEAD-box_helicase_OB_fold"/>
</dbReference>
<proteinExistence type="inferred from homology"/>
<dbReference type="Pfam" id="PF05773">
    <property type="entry name" value="RWD"/>
    <property type="match status" value="1"/>
</dbReference>
<evidence type="ECO:0000256" key="8">
    <source>
        <dbReference type="ARBA" id="ARBA00022833"/>
    </source>
</evidence>
<dbReference type="SUPFAM" id="SSF52540">
    <property type="entry name" value="P-loop containing nucleoside triphosphate hydrolases"/>
    <property type="match status" value="1"/>
</dbReference>
<evidence type="ECO:0000256" key="6">
    <source>
        <dbReference type="ARBA" id="ARBA00022801"/>
    </source>
</evidence>
<dbReference type="InterPro" id="IPR001650">
    <property type="entry name" value="Helicase_C-like"/>
</dbReference>
<dbReference type="CDD" id="cd23825">
    <property type="entry name" value="RWD_DHX57"/>
    <property type="match status" value="1"/>
</dbReference>
<dbReference type="PROSITE" id="PS50030">
    <property type="entry name" value="UBA"/>
    <property type="match status" value="1"/>
</dbReference>
<evidence type="ECO:0000256" key="3">
    <source>
        <dbReference type="ARBA" id="ARBA00022723"/>
    </source>
</evidence>
<evidence type="ECO:0000256" key="12">
    <source>
        <dbReference type="PROSITE-ProRule" id="PRU00723"/>
    </source>
</evidence>
<evidence type="ECO:0000256" key="2">
    <source>
        <dbReference type="ARBA" id="ARBA00012552"/>
    </source>
</evidence>
<dbReference type="CDD" id="cd18791">
    <property type="entry name" value="SF2_C_RHA"/>
    <property type="match status" value="1"/>
</dbReference>
<dbReference type="PROSITE" id="PS51194">
    <property type="entry name" value="HELICASE_CTER"/>
    <property type="match status" value="1"/>
</dbReference>
<dbReference type="STRING" id="7168.A0A182NMS0"/>
<dbReference type="InterPro" id="IPR014001">
    <property type="entry name" value="Helicase_ATP-bd"/>
</dbReference>
<dbReference type="Gene3D" id="1.20.120.1080">
    <property type="match status" value="1"/>
</dbReference>
<evidence type="ECO:0000256" key="4">
    <source>
        <dbReference type="ARBA" id="ARBA00022741"/>
    </source>
</evidence>
<organism evidence="19 20">
    <name type="scientific">Anopheles dirus</name>
    <dbReference type="NCBI Taxonomy" id="7168"/>
    <lineage>
        <taxon>Eukaryota</taxon>
        <taxon>Metazoa</taxon>
        <taxon>Ecdysozoa</taxon>
        <taxon>Arthropoda</taxon>
        <taxon>Hexapoda</taxon>
        <taxon>Insecta</taxon>
        <taxon>Pterygota</taxon>
        <taxon>Neoptera</taxon>
        <taxon>Endopterygota</taxon>
        <taxon>Diptera</taxon>
        <taxon>Nematocera</taxon>
        <taxon>Culicoidea</taxon>
        <taxon>Culicidae</taxon>
        <taxon>Anophelinae</taxon>
        <taxon>Anopheles</taxon>
    </lineage>
</organism>
<reference evidence="20" key="1">
    <citation type="submission" date="2013-03" db="EMBL/GenBank/DDBJ databases">
        <title>The Genome Sequence of Anopheles dirus WRAIR2.</title>
        <authorList>
            <consortium name="The Broad Institute Genomics Platform"/>
            <person name="Neafsey D.E."/>
            <person name="Walton C."/>
            <person name="Walker B."/>
            <person name="Young S.K."/>
            <person name="Zeng Q."/>
            <person name="Gargeya S."/>
            <person name="Fitzgerald M."/>
            <person name="Haas B."/>
            <person name="Abouelleil A."/>
            <person name="Allen A.W."/>
            <person name="Alvarado L."/>
            <person name="Arachchi H.M."/>
            <person name="Berlin A.M."/>
            <person name="Chapman S.B."/>
            <person name="Gainer-Dewar J."/>
            <person name="Goldberg J."/>
            <person name="Griggs A."/>
            <person name="Gujja S."/>
            <person name="Hansen M."/>
            <person name="Howarth C."/>
            <person name="Imamovic A."/>
            <person name="Ireland A."/>
            <person name="Larimer J."/>
            <person name="McCowan C."/>
            <person name="Murphy C."/>
            <person name="Pearson M."/>
            <person name="Poon T.W."/>
            <person name="Priest M."/>
            <person name="Roberts A."/>
            <person name="Saif S."/>
            <person name="Shea T."/>
            <person name="Sisk P."/>
            <person name="Sykes S."/>
            <person name="Wortman J."/>
            <person name="Nusbaum C."/>
            <person name="Birren B."/>
        </authorList>
    </citation>
    <scope>NUCLEOTIDE SEQUENCE [LARGE SCALE GENOMIC DNA]</scope>
    <source>
        <strain evidence="20">WRAIR2</strain>
    </source>
</reference>
<dbReference type="SMART" id="SM00847">
    <property type="entry name" value="HA2"/>
    <property type="match status" value="1"/>
</dbReference>
<evidence type="ECO:0000259" key="17">
    <source>
        <dbReference type="PROSITE" id="PS51192"/>
    </source>
</evidence>
<dbReference type="SUPFAM" id="SSF46934">
    <property type="entry name" value="UBA-like"/>
    <property type="match status" value="1"/>
</dbReference>
<dbReference type="InterPro" id="IPR048333">
    <property type="entry name" value="HA2_WH"/>
</dbReference>
<evidence type="ECO:0000256" key="14">
    <source>
        <dbReference type="SAM" id="MobiDB-lite"/>
    </source>
</evidence>
<sequence>MDGESQQLISDCFLRTIVNPRATNAPIEPPPTKQPVKVELQVLRLKDESQTLIMDTLRAIHGESFELGDISKYEDKGGRMKKGFWQDRGNLVVQGGFDYSNMPRTGNSNEDKFRMYAIMKLHSYGFYRSHCDEALDHHNGDVDNALALLFSKYFPPPNELLPPAPLEDHNEDELSALRSDEREVLESIYDKLFVVKEPNRVWQLKFKIGHLLTHSPSEMKKQAEREKQQAEEERRRMMEALAKKKKAKQEKCWNFAKGKCRYGNRCHYSHEVEETNVEEHKGGKKVDKSVEEDPNWFYLEIRFPPGSRYPYERPILLLKTTCADIPEQLCLRVNRRLVQESIDLTRDGMPCIYTVADLLQNDSEIGQFIEQDRYQFPDGRRSLFYVPEQDAESGGPADNLPTHHQRGVTGRQTGSKLNTEQLMKEDRNIVRKFMDKQTNAAYKDMLKNRRNLPAWTKMAEIINLMESHQILVISGETGCGKSTQVPQFLLDDWLLQSSKLRPNEPLRHVEIICTQPRRLSAIGVAERVADERNEKIGNTVGYQIRLENKISSSTRLTFCTTGILLRRLQSDPTLSTVTHIIVDEVHERSEESDFLLLILKELLPKRTDLRVILMSATLNSNLFSSYFGDIPVLDIPGRTFPVEQLFLEDILERSGFVLEPDSQFCRKLRKGEQEMLLQELEYSDVKAANAAPAKTIRDENLKMADMFARYAEYSKQTCKALYLMDPLRINPELIEHVLTYIVDDTASHSWPKEGSILIFLPGLAEIQTVHESLTESKLFGPRGDRFVLIPLHSMLTNEEQALVFRKPPKGKRKIVLSTNIAETSVTIDDCVFVIDCGQMKEKRFDSNRNMESLEMVWVSRANALQRKGRAGRVMPGVCIHLYTRPRFTHHILGQPVPEIHRIPLEPLLLRIKTLTTFQERALNEVLGSIIEPPSVENIQSAKKRLIDVGAFDLEEQLTSLGHHLSALPVDVRIGKLMLFGAIFQCLDSVLTIAAILSYKSPFVSPFGKRDEADNRKRQFAIANSDHLTMLNAYRRWMEAAQKSRYAGQCFAEENYLSGKTLATIGEMKYQFLELLVSIGFVPIDLSGRSRARRQQLDELHKLTGVEINVNGSNNRLLAAILCAALYPNVAKILTPEKSFVAGAVGAVPRLPQASDLRFKTQEDGYVALHPSSVNANVGSFASPFLVYQEKMKTSRIYIRESTMVPLLPMVLFSGSDLQIELHGGDFVILLESGWLMLQAATHRIAEMMKFLRLELEKMLELKISDPLLNLMNHDHGKRVIDTIVHLISKE</sequence>
<dbReference type="GO" id="GO:0016787">
    <property type="term" value="F:hydrolase activity"/>
    <property type="evidence" value="ECO:0007669"/>
    <property type="project" value="UniProtKB-KW"/>
</dbReference>
<dbReference type="Gene3D" id="3.10.110.10">
    <property type="entry name" value="Ubiquitin Conjugating Enzyme"/>
    <property type="match status" value="1"/>
</dbReference>
<dbReference type="InterPro" id="IPR007502">
    <property type="entry name" value="Helicase-assoc_dom"/>
</dbReference>
<dbReference type="InterPro" id="IPR009060">
    <property type="entry name" value="UBA-like_sf"/>
</dbReference>
<keyword evidence="7" id="KW-0347">Helicase</keyword>
<evidence type="ECO:0000256" key="1">
    <source>
        <dbReference type="ARBA" id="ARBA00008792"/>
    </source>
</evidence>
<dbReference type="EC" id="3.6.4.13" evidence="2"/>
<dbReference type="InterPro" id="IPR059023">
    <property type="entry name" value="RNA_hel_CTD"/>
</dbReference>
<keyword evidence="9" id="KW-0067">ATP-binding</keyword>
<dbReference type="SMART" id="SM00356">
    <property type="entry name" value="ZnF_C3H1"/>
    <property type="match status" value="1"/>
</dbReference>
<evidence type="ECO:0000313" key="20">
    <source>
        <dbReference type="Proteomes" id="UP000075884"/>
    </source>
</evidence>
<keyword evidence="4" id="KW-0547">Nucleotide-binding</keyword>
<keyword evidence="6" id="KW-0378">Hydrolase</keyword>
<dbReference type="SUPFAM" id="SSF90229">
    <property type="entry name" value="CCCH zinc finger"/>
    <property type="match status" value="1"/>
</dbReference>
<feature type="zinc finger region" description="C3H1-type" evidence="12">
    <location>
        <begin position="246"/>
        <end position="273"/>
    </location>
</feature>
<dbReference type="SMART" id="SM00490">
    <property type="entry name" value="HELICc"/>
    <property type="match status" value="1"/>
</dbReference>
<dbReference type="InterPro" id="IPR000571">
    <property type="entry name" value="Znf_CCCH"/>
</dbReference>
<dbReference type="VEuPathDB" id="VectorBase:ADIR008955"/>
<feature type="domain" description="UBA" evidence="15">
    <location>
        <begin position="107"/>
        <end position="152"/>
    </location>
</feature>
<dbReference type="Pfam" id="PF00271">
    <property type="entry name" value="Helicase_C"/>
    <property type="match status" value="1"/>
</dbReference>
<dbReference type="PANTHER" id="PTHR18934:SF145">
    <property type="entry name" value="ATP-DEPENDENT RNA HELICASE DHX57-RELATED"/>
    <property type="match status" value="1"/>
</dbReference>
<dbReference type="GO" id="GO:0003724">
    <property type="term" value="F:RNA helicase activity"/>
    <property type="evidence" value="ECO:0007669"/>
    <property type="project" value="UniProtKB-EC"/>
</dbReference>
<dbReference type="InterPro" id="IPR011545">
    <property type="entry name" value="DEAD/DEAH_box_helicase_dom"/>
</dbReference>
<feature type="domain" description="Helicase ATP-binding" evidence="17">
    <location>
        <begin position="462"/>
        <end position="636"/>
    </location>
</feature>
<name>A0A182NMS0_9DIPT</name>
<dbReference type="InterPro" id="IPR006575">
    <property type="entry name" value="RWD_dom"/>
</dbReference>
<dbReference type="FunFam" id="3.40.50.300:FF:000325">
    <property type="entry name" value="ATP-dependent RNA helicase DHX29"/>
    <property type="match status" value="1"/>
</dbReference>
<dbReference type="GO" id="GO:0008270">
    <property type="term" value="F:zinc ion binding"/>
    <property type="evidence" value="ECO:0007669"/>
    <property type="project" value="UniProtKB-KW"/>
</dbReference>